<feature type="transmembrane region" description="Helical" evidence="1">
    <location>
        <begin position="37"/>
        <end position="57"/>
    </location>
</feature>
<dbReference type="AlphaFoldDB" id="A0A1I7DXI9"/>
<name>A0A1I7DXI9_9BACT</name>
<accession>A0A1I7DXI9</accession>
<dbReference type="RefSeq" id="WP_091697536.1">
    <property type="nucleotide sequence ID" value="NZ_FPBF01000008.1"/>
</dbReference>
<dbReference type="STRING" id="305507.SAMN04489724_4547"/>
<dbReference type="EMBL" id="FPBF01000008">
    <property type="protein sequence ID" value="SFU16388.1"/>
    <property type="molecule type" value="Genomic_DNA"/>
</dbReference>
<feature type="transmembrane region" description="Helical" evidence="1">
    <location>
        <begin position="6"/>
        <end position="25"/>
    </location>
</feature>
<dbReference type="Proteomes" id="UP000199673">
    <property type="component" value="Unassembled WGS sequence"/>
</dbReference>
<sequence length="70" mass="7951">MKSKQWKTLVLAVIVLTVGAFLFLFKENKLEPTLAGIPFVFWSGLLITILVVFATFLGSKFFPFEDPKKQ</sequence>
<gene>
    <name evidence="2" type="ORF">SAMN04489724_4547</name>
</gene>
<organism evidence="2 3">
    <name type="scientific">Algoriphagus locisalis</name>
    <dbReference type="NCBI Taxonomy" id="305507"/>
    <lineage>
        <taxon>Bacteria</taxon>
        <taxon>Pseudomonadati</taxon>
        <taxon>Bacteroidota</taxon>
        <taxon>Cytophagia</taxon>
        <taxon>Cytophagales</taxon>
        <taxon>Cyclobacteriaceae</taxon>
        <taxon>Algoriphagus</taxon>
    </lineage>
</organism>
<keyword evidence="1" id="KW-1133">Transmembrane helix</keyword>
<keyword evidence="1" id="KW-0812">Transmembrane</keyword>
<proteinExistence type="predicted"/>
<evidence type="ECO:0000313" key="3">
    <source>
        <dbReference type="Proteomes" id="UP000199673"/>
    </source>
</evidence>
<keyword evidence="3" id="KW-1185">Reference proteome</keyword>
<reference evidence="3" key="1">
    <citation type="submission" date="2016-10" db="EMBL/GenBank/DDBJ databases">
        <authorList>
            <person name="Varghese N."/>
            <person name="Submissions S."/>
        </authorList>
    </citation>
    <scope>NUCLEOTIDE SEQUENCE [LARGE SCALE GENOMIC DNA]</scope>
    <source>
        <strain evidence="3">DSM 23445</strain>
    </source>
</reference>
<protein>
    <submittedName>
        <fullName evidence="2">Uncharacterized protein</fullName>
    </submittedName>
</protein>
<dbReference type="OrthoDB" id="826661at2"/>
<evidence type="ECO:0000313" key="2">
    <source>
        <dbReference type="EMBL" id="SFU16388.1"/>
    </source>
</evidence>
<keyword evidence="1" id="KW-0472">Membrane</keyword>
<evidence type="ECO:0000256" key="1">
    <source>
        <dbReference type="SAM" id="Phobius"/>
    </source>
</evidence>